<dbReference type="Pfam" id="PF01979">
    <property type="entry name" value="Amidohydro_1"/>
    <property type="match status" value="1"/>
</dbReference>
<comment type="similarity">
    <text evidence="1 5">Belongs to the metallo-dependent hydrolases superfamily. NagA family.</text>
</comment>
<evidence type="ECO:0000256" key="5">
    <source>
        <dbReference type="PIRNR" id="PIRNR038994"/>
    </source>
</evidence>
<dbReference type="InterPro" id="IPR032466">
    <property type="entry name" value="Metal_Hydrolase"/>
</dbReference>
<dbReference type="Proteomes" id="UP001596456">
    <property type="component" value="Unassembled WGS sequence"/>
</dbReference>
<sequence length="381" mass="39123">MYALVNATLESPDGPLAGHALVVEGDRIGALLPERELPATLRRIDLGGGILAPGFIDLQVNGGGGVLLNDDPSPEAFARVAAAHRRSGTTALLPTLISDRLPVRTAAVAALEAVRAKGLPSILGLHLEGPHLFPGRRGVHPAGALAPPTEADFALVERAARSGPVLVTVAPEVVGPDGIRRFRAAGAVVALGHSDASHADAGTAFAAGAAGVTHLFNAMSQLGSREPGLVGAALGHDDVWCGLIADGHHVHWASVRLAWRVKRRRLVLVTDAMPPVGAATPEGYVLGGECIRVEGGRCVTAEGRLAGSALDMAAAVRNMVRHVGVPLSEALALAAAAPADALGLGHRLGRLRPGLRADLVHLDGSLEVRRTWVAGMADPPL</sequence>
<dbReference type="PANTHER" id="PTHR11113">
    <property type="entry name" value="N-ACETYLGLUCOSAMINE-6-PHOSPHATE DEACETYLASE"/>
    <property type="match status" value="1"/>
</dbReference>
<dbReference type="GO" id="GO:0008448">
    <property type="term" value="F:N-acetylglucosamine-6-phosphate deacetylase activity"/>
    <property type="evidence" value="ECO:0007669"/>
    <property type="project" value="UniProtKB-EC"/>
</dbReference>
<evidence type="ECO:0000259" key="6">
    <source>
        <dbReference type="Pfam" id="PF01979"/>
    </source>
</evidence>
<dbReference type="SUPFAM" id="SSF51556">
    <property type="entry name" value="Metallo-dependent hydrolases"/>
    <property type="match status" value="1"/>
</dbReference>
<organism evidence="7 8">
    <name type="scientific">Rhodocista pekingensis</name>
    <dbReference type="NCBI Taxonomy" id="201185"/>
    <lineage>
        <taxon>Bacteria</taxon>
        <taxon>Pseudomonadati</taxon>
        <taxon>Pseudomonadota</taxon>
        <taxon>Alphaproteobacteria</taxon>
        <taxon>Rhodospirillales</taxon>
        <taxon>Azospirillaceae</taxon>
        <taxon>Rhodocista</taxon>
    </lineage>
</organism>
<dbReference type="EMBL" id="JBHTCM010000004">
    <property type="protein sequence ID" value="MFC7332255.1"/>
    <property type="molecule type" value="Genomic_DNA"/>
</dbReference>
<dbReference type="Gene3D" id="3.20.20.140">
    <property type="entry name" value="Metal-dependent hydrolases"/>
    <property type="match status" value="1"/>
</dbReference>
<evidence type="ECO:0000313" key="8">
    <source>
        <dbReference type="Proteomes" id="UP001596456"/>
    </source>
</evidence>
<dbReference type="EC" id="3.5.1.25" evidence="7"/>
<keyword evidence="3 5" id="KW-0378">Hydrolase</keyword>
<dbReference type="PIRSF" id="PIRSF038994">
    <property type="entry name" value="NagA"/>
    <property type="match status" value="1"/>
</dbReference>
<protein>
    <submittedName>
        <fullName evidence="7">N-acetylglucosamine-6-phosphate deacetylase</fullName>
        <ecNumber evidence="7">3.5.1.25</ecNumber>
    </submittedName>
</protein>
<dbReference type="InterPro" id="IPR011059">
    <property type="entry name" value="Metal-dep_hydrolase_composite"/>
</dbReference>
<gene>
    <name evidence="7" type="primary">nagA</name>
    <name evidence="7" type="ORF">ACFQPS_03710</name>
</gene>
<dbReference type="InterPro" id="IPR003764">
    <property type="entry name" value="GlcNAc_6-P_deAcase"/>
</dbReference>
<evidence type="ECO:0000313" key="7">
    <source>
        <dbReference type="EMBL" id="MFC7332255.1"/>
    </source>
</evidence>
<dbReference type="InterPro" id="IPR006680">
    <property type="entry name" value="Amidohydro-rel"/>
</dbReference>
<feature type="domain" description="Amidohydrolase-related" evidence="6">
    <location>
        <begin position="50"/>
        <end position="375"/>
    </location>
</feature>
<dbReference type="NCBIfam" id="TIGR00221">
    <property type="entry name" value="nagA"/>
    <property type="match status" value="1"/>
</dbReference>
<evidence type="ECO:0000256" key="1">
    <source>
        <dbReference type="ARBA" id="ARBA00010716"/>
    </source>
</evidence>
<comment type="caution">
    <text evidence="7">The sequence shown here is derived from an EMBL/GenBank/DDBJ whole genome shotgun (WGS) entry which is preliminary data.</text>
</comment>
<reference evidence="8" key="1">
    <citation type="journal article" date="2019" name="Int. J. Syst. Evol. Microbiol.">
        <title>The Global Catalogue of Microorganisms (GCM) 10K type strain sequencing project: providing services to taxonomists for standard genome sequencing and annotation.</title>
        <authorList>
            <consortium name="The Broad Institute Genomics Platform"/>
            <consortium name="The Broad Institute Genome Sequencing Center for Infectious Disease"/>
            <person name="Wu L."/>
            <person name="Ma J."/>
        </authorList>
    </citation>
    <scope>NUCLEOTIDE SEQUENCE [LARGE SCALE GENOMIC DNA]</scope>
    <source>
        <strain evidence="8">CGMCC 1.16275</strain>
    </source>
</reference>
<evidence type="ECO:0000256" key="3">
    <source>
        <dbReference type="ARBA" id="ARBA00022801"/>
    </source>
</evidence>
<dbReference type="SUPFAM" id="SSF51338">
    <property type="entry name" value="Composite domain of metallo-dependent hydrolases"/>
    <property type="match status" value="1"/>
</dbReference>
<keyword evidence="2" id="KW-0479">Metal-binding</keyword>
<evidence type="ECO:0000256" key="4">
    <source>
        <dbReference type="ARBA" id="ARBA00023277"/>
    </source>
</evidence>
<dbReference type="PANTHER" id="PTHR11113:SF14">
    <property type="entry name" value="N-ACETYLGLUCOSAMINE-6-PHOSPHATE DEACETYLASE"/>
    <property type="match status" value="1"/>
</dbReference>
<evidence type="ECO:0000256" key="2">
    <source>
        <dbReference type="ARBA" id="ARBA00022723"/>
    </source>
</evidence>
<keyword evidence="4 5" id="KW-0119">Carbohydrate metabolism</keyword>
<dbReference type="RefSeq" id="WP_377356536.1">
    <property type="nucleotide sequence ID" value="NZ_JBHTCM010000004.1"/>
</dbReference>
<keyword evidence="8" id="KW-1185">Reference proteome</keyword>
<proteinExistence type="inferred from homology"/>
<dbReference type="Gene3D" id="2.30.40.10">
    <property type="entry name" value="Urease, subunit C, domain 1"/>
    <property type="match status" value="1"/>
</dbReference>
<dbReference type="CDD" id="cd00854">
    <property type="entry name" value="NagA"/>
    <property type="match status" value="1"/>
</dbReference>
<name>A0ABW2KSH1_9PROT</name>
<accession>A0ABW2KSH1</accession>